<evidence type="ECO:0000259" key="8">
    <source>
        <dbReference type="Pfam" id="PF01435"/>
    </source>
</evidence>
<sequence length="312" mass="32397">MEYVVFLPFVVPLTALPVGRLAVRHLHPRTATLLLTALAVVLALCSTVCLGLFGVVGTARIPHNPLPDTWADPEVRAAVPWDEVTGFASLAALLVALLACVRTGARHRTARVAARRAASAVRDGGDVAVLPDPSPYAYALPGRPALVVVSRGMRECLTEREYAAVLAHERAHLAGRHHGLLLVARLAACANPLLRPLVGALAYGAERWADEEAARVVGDRRVTARAVGRAALSSRGRDDSAGLLPAFAAPGPVPRRVAALLAPAPVARWTGALWGPVGWAVLMAGGGVVVSAASSFNAAVTVVGVWMGAGVV</sequence>
<dbReference type="Pfam" id="PF01435">
    <property type="entry name" value="Peptidase_M48"/>
    <property type="match status" value="1"/>
</dbReference>
<keyword evidence="1 6" id="KW-0645">Protease</keyword>
<evidence type="ECO:0000313" key="9">
    <source>
        <dbReference type="EMBL" id="MDT0418101.1"/>
    </source>
</evidence>
<evidence type="ECO:0000256" key="6">
    <source>
        <dbReference type="RuleBase" id="RU003983"/>
    </source>
</evidence>
<dbReference type="PANTHER" id="PTHR34978:SF3">
    <property type="entry name" value="SLR0241 PROTEIN"/>
    <property type="match status" value="1"/>
</dbReference>
<reference evidence="10" key="1">
    <citation type="submission" date="2023-07" db="EMBL/GenBank/DDBJ databases">
        <title>30 novel species of actinomycetes from the DSMZ collection.</title>
        <authorList>
            <person name="Nouioui I."/>
        </authorList>
    </citation>
    <scope>NUCLEOTIDE SEQUENCE [LARGE SCALE GENOMIC DNA]</scope>
    <source>
        <strain evidence="10">DSM 41982</strain>
    </source>
</reference>
<evidence type="ECO:0000256" key="3">
    <source>
        <dbReference type="ARBA" id="ARBA00022801"/>
    </source>
</evidence>
<dbReference type="GO" id="GO:0046872">
    <property type="term" value="F:metal ion binding"/>
    <property type="evidence" value="ECO:0007669"/>
    <property type="project" value="UniProtKB-KW"/>
</dbReference>
<feature type="transmembrane region" description="Helical" evidence="7">
    <location>
        <begin position="84"/>
        <end position="101"/>
    </location>
</feature>
<comment type="cofactor">
    <cofactor evidence="6">
        <name>Zn(2+)</name>
        <dbReference type="ChEBI" id="CHEBI:29105"/>
    </cofactor>
    <text evidence="6">Binds 1 zinc ion per subunit.</text>
</comment>
<evidence type="ECO:0000313" key="10">
    <source>
        <dbReference type="Proteomes" id="UP001183607"/>
    </source>
</evidence>
<evidence type="ECO:0000256" key="2">
    <source>
        <dbReference type="ARBA" id="ARBA00022723"/>
    </source>
</evidence>
<keyword evidence="3 6" id="KW-0378">Hydrolase</keyword>
<keyword evidence="7" id="KW-0472">Membrane</keyword>
<keyword evidence="2" id="KW-0479">Metal-binding</keyword>
<protein>
    <submittedName>
        <fullName evidence="9">M56 family metallopeptidase</fullName>
    </submittedName>
</protein>
<evidence type="ECO:0000256" key="5">
    <source>
        <dbReference type="ARBA" id="ARBA00023049"/>
    </source>
</evidence>
<dbReference type="Gene3D" id="3.30.2010.10">
    <property type="entry name" value="Metalloproteases ('zincins'), catalytic domain"/>
    <property type="match status" value="1"/>
</dbReference>
<keyword evidence="5 6" id="KW-0482">Metalloprotease</keyword>
<accession>A0ABD5E9L9</accession>
<feature type="transmembrane region" description="Helical" evidence="7">
    <location>
        <begin position="35"/>
        <end position="56"/>
    </location>
</feature>
<organism evidence="9 10">
    <name type="scientific">Streptomyces evansiae</name>
    <dbReference type="NCBI Taxonomy" id="3075535"/>
    <lineage>
        <taxon>Bacteria</taxon>
        <taxon>Bacillati</taxon>
        <taxon>Actinomycetota</taxon>
        <taxon>Actinomycetes</taxon>
        <taxon>Kitasatosporales</taxon>
        <taxon>Streptomycetaceae</taxon>
        <taxon>Streptomyces</taxon>
    </lineage>
</organism>
<dbReference type="PANTHER" id="PTHR34978">
    <property type="entry name" value="POSSIBLE SENSOR-TRANSDUCER PROTEIN BLAR"/>
    <property type="match status" value="1"/>
</dbReference>
<keyword evidence="7" id="KW-1133">Transmembrane helix</keyword>
<evidence type="ECO:0000256" key="7">
    <source>
        <dbReference type="SAM" id="Phobius"/>
    </source>
</evidence>
<dbReference type="InterPro" id="IPR052173">
    <property type="entry name" value="Beta-lactam_resp_regulator"/>
</dbReference>
<dbReference type="InterPro" id="IPR001915">
    <property type="entry name" value="Peptidase_M48"/>
</dbReference>
<dbReference type="CDD" id="cd07326">
    <property type="entry name" value="M56_BlaR1_MecR1_like"/>
    <property type="match status" value="1"/>
</dbReference>
<comment type="similarity">
    <text evidence="6">Belongs to the peptidase M48 family.</text>
</comment>
<feature type="domain" description="Peptidase M48" evidence="8">
    <location>
        <begin position="107"/>
        <end position="183"/>
    </location>
</feature>
<proteinExistence type="inferred from homology"/>
<name>A0ABD5E9L9_9ACTN</name>
<dbReference type="RefSeq" id="WP_007823803.1">
    <property type="nucleotide sequence ID" value="NZ_JAVRER010000038.1"/>
</dbReference>
<dbReference type="AlphaFoldDB" id="A0ABD5E9L9"/>
<dbReference type="GO" id="GO:0006508">
    <property type="term" value="P:proteolysis"/>
    <property type="evidence" value="ECO:0007669"/>
    <property type="project" value="UniProtKB-KW"/>
</dbReference>
<dbReference type="GO" id="GO:0008237">
    <property type="term" value="F:metallopeptidase activity"/>
    <property type="evidence" value="ECO:0007669"/>
    <property type="project" value="UniProtKB-KW"/>
</dbReference>
<keyword evidence="4 6" id="KW-0862">Zinc</keyword>
<comment type="caution">
    <text evidence="9">The sequence shown here is derived from an EMBL/GenBank/DDBJ whole genome shotgun (WGS) entry which is preliminary data.</text>
</comment>
<evidence type="ECO:0000256" key="1">
    <source>
        <dbReference type="ARBA" id="ARBA00022670"/>
    </source>
</evidence>
<feature type="transmembrane region" description="Helical" evidence="7">
    <location>
        <begin position="6"/>
        <end position="23"/>
    </location>
</feature>
<gene>
    <name evidence="9" type="ORF">RM574_21685</name>
</gene>
<keyword evidence="7" id="KW-0812">Transmembrane</keyword>
<evidence type="ECO:0000256" key="4">
    <source>
        <dbReference type="ARBA" id="ARBA00022833"/>
    </source>
</evidence>
<dbReference type="Proteomes" id="UP001183607">
    <property type="component" value="Unassembled WGS sequence"/>
</dbReference>
<dbReference type="EMBL" id="JAVRER010000038">
    <property type="protein sequence ID" value="MDT0418101.1"/>
    <property type="molecule type" value="Genomic_DNA"/>
</dbReference>